<dbReference type="HOGENOM" id="CLU_034040_0_0_1"/>
<reference evidence="3" key="2">
    <citation type="submission" date="2015-06" db="UniProtKB">
        <authorList>
            <consortium name="EnsemblPlants"/>
        </authorList>
    </citation>
    <scope>IDENTIFICATION</scope>
</reference>
<feature type="region of interest" description="Disordered" evidence="1">
    <location>
        <begin position="395"/>
        <end position="440"/>
    </location>
</feature>
<feature type="compositionally biased region" description="Basic residues" evidence="1">
    <location>
        <begin position="395"/>
        <end position="420"/>
    </location>
</feature>
<keyword evidence="2" id="KW-0472">Membrane</keyword>
<dbReference type="Gramene" id="ORUFI01G27830.1">
    <property type="protein sequence ID" value="ORUFI01G27830.1"/>
    <property type="gene ID" value="ORUFI01G27830"/>
</dbReference>
<accession>A0A0E0N040</accession>
<protein>
    <submittedName>
        <fullName evidence="3">Uncharacterized protein</fullName>
    </submittedName>
</protein>
<dbReference type="eggNOG" id="ENOG502SPUZ">
    <property type="taxonomic scope" value="Eukaryota"/>
</dbReference>
<feature type="transmembrane region" description="Helical" evidence="2">
    <location>
        <begin position="354"/>
        <end position="376"/>
    </location>
</feature>
<keyword evidence="4" id="KW-1185">Reference proteome</keyword>
<dbReference type="OMA" id="RCECHLI"/>
<dbReference type="STRING" id="4529.A0A0E0N040"/>
<evidence type="ECO:0000256" key="1">
    <source>
        <dbReference type="SAM" id="MobiDB-lite"/>
    </source>
</evidence>
<evidence type="ECO:0000313" key="4">
    <source>
        <dbReference type="Proteomes" id="UP000008022"/>
    </source>
</evidence>
<dbReference type="AlphaFoldDB" id="A0A0E0N040"/>
<evidence type="ECO:0000256" key="2">
    <source>
        <dbReference type="SAM" id="Phobius"/>
    </source>
</evidence>
<dbReference type="EnsemblPlants" id="ORUFI01G27830.1">
    <property type="protein sequence ID" value="ORUFI01G27830.1"/>
    <property type="gene ID" value="ORUFI01G27830"/>
</dbReference>
<organism evidence="3 4">
    <name type="scientific">Oryza rufipogon</name>
    <name type="common">Brownbeard rice</name>
    <name type="synonym">Asian wild rice</name>
    <dbReference type="NCBI Taxonomy" id="4529"/>
    <lineage>
        <taxon>Eukaryota</taxon>
        <taxon>Viridiplantae</taxon>
        <taxon>Streptophyta</taxon>
        <taxon>Embryophyta</taxon>
        <taxon>Tracheophyta</taxon>
        <taxon>Spermatophyta</taxon>
        <taxon>Magnoliopsida</taxon>
        <taxon>Liliopsida</taxon>
        <taxon>Poales</taxon>
        <taxon>Poaceae</taxon>
        <taxon>BOP clade</taxon>
        <taxon>Oryzoideae</taxon>
        <taxon>Oryzeae</taxon>
        <taxon>Oryzinae</taxon>
        <taxon>Oryza</taxon>
    </lineage>
</organism>
<reference evidence="4" key="1">
    <citation type="submission" date="2013-06" db="EMBL/GenBank/DDBJ databases">
        <authorList>
            <person name="Zhao Q."/>
        </authorList>
    </citation>
    <scope>NUCLEOTIDE SEQUENCE</scope>
    <source>
        <strain evidence="4">cv. W1943</strain>
    </source>
</reference>
<sequence length="577" mass="64668">MSSPPLGVGTVAGDGVDVRASSPGGLRRIHVHEGGDIGKLPVVEPSSRSGRRIAPLAKEPPSRGVAEPSSRCERHLIKASTRSRVVSNRRGLARRQARQTAVRAPPAVLCVNPRGASPRPAAAEDMGSSRDELVAVYKGGRILYLAYFRTFKRADHPGVTLSPRLSTTPDGDHHGEIVWPAPSRSLLGGCRAEGASRHGVHRRGLRHPSPSARQPPNLYHLLEDSVSGLVDSTIAMQIFDHKSNDNELKFSQEEKKDMIESFGKLKVSKVRSEFLKMEKSFMKLIESSDKAIERQIVDSIYSFAQDNQVVVTKCIMLCHRGWNTKRYLIPVAKVTTLKLIQVITLNLMGMTWNLVILVLSKVAMTVMMMMVVAGMMKKKMTMKRMMTMRRKMKRTMMKRRMRKRTTMKRRTRKRTMKRRTMKEEDEDYDPVHDDDEDDDDEYMNGLANLPPLPPGTEYWNGVTVVNRVSAIRNLNPQFHVLGFGPNLTIHQRVRLWATGDAMGFDFHPTEMLRYVWRMELLLNGQNPGNPLDAVNEPPVPNPGDYDDEGWITDEDMVGGIALDDLGLDSSSSDIGDA</sequence>
<feature type="region of interest" description="Disordered" evidence="1">
    <location>
        <begin position="1"/>
        <end position="69"/>
    </location>
</feature>
<feature type="compositionally biased region" description="Acidic residues" evidence="1">
    <location>
        <begin position="423"/>
        <end position="440"/>
    </location>
</feature>
<name>A0A0E0N040_ORYRU</name>
<proteinExistence type="predicted"/>
<keyword evidence="2" id="KW-1133">Transmembrane helix</keyword>
<keyword evidence="2" id="KW-0812">Transmembrane</keyword>
<dbReference type="Proteomes" id="UP000008022">
    <property type="component" value="Unassembled WGS sequence"/>
</dbReference>
<evidence type="ECO:0000313" key="3">
    <source>
        <dbReference type="EnsemblPlants" id="ORUFI01G27830.1"/>
    </source>
</evidence>